<name>A0A1J4JV27_9EUKA</name>
<evidence type="ECO:0000313" key="3">
    <source>
        <dbReference type="EMBL" id="OHT02296.1"/>
    </source>
</evidence>
<dbReference type="RefSeq" id="XP_068355432.1">
    <property type="nucleotide sequence ID" value="XM_068507462.1"/>
</dbReference>
<gene>
    <name evidence="3" type="ORF">TRFO_30619</name>
</gene>
<evidence type="ECO:0000256" key="1">
    <source>
        <dbReference type="SAM" id="Coils"/>
    </source>
</evidence>
<dbReference type="GeneID" id="94842166"/>
<reference evidence="3" key="1">
    <citation type="submission" date="2016-10" db="EMBL/GenBank/DDBJ databases">
        <authorList>
            <person name="Benchimol M."/>
            <person name="Almeida L.G."/>
            <person name="Vasconcelos A.T."/>
            <person name="Perreira-Neves A."/>
            <person name="Rosa I.A."/>
            <person name="Tasca T."/>
            <person name="Bogo M.R."/>
            <person name="de Souza W."/>
        </authorList>
    </citation>
    <scope>NUCLEOTIDE SEQUENCE [LARGE SCALE GENOMIC DNA]</scope>
    <source>
        <strain evidence="3">K</strain>
    </source>
</reference>
<dbReference type="AlphaFoldDB" id="A0A1J4JV27"/>
<organism evidence="3 4">
    <name type="scientific">Tritrichomonas foetus</name>
    <dbReference type="NCBI Taxonomy" id="1144522"/>
    <lineage>
        <taxon>Eukaryota</taxon>
        <taxon>Metamonada</taxon>
        <taxon>Parabasalia</taxon>
        <taxon>Tritrichomonadida</taxon>
        <taxon>Tritrichomonadidae</taxon>
        <taxon>Tritrichomonas</taxon>
    </lineage>
</organism>
<sequence>MSQEQLLHMIQETQQLVGGDIVSTQLNSILLGFCDLINQQQAEIEGLKTELTKRISEEGLQQFFDAKSSQFTEMQTQMKIFQANNESALLKMKLETDNFRDMFTEKYGKSIDRLLGLEKSVDNQIHSFSLQNAQSEEKVNKAVTEIVSSNQSIISEFSQMKELLDKFGLSTVERILNKITLIESRIDDNINELNNVKKENITEKEESKKITKKIQKSIENEVFCLNERLVALEKQYESTPEIQDLILSGEEVGLTPILQTVMRDSRRLDSFDQQVSSVRNEMENIANTVVSMNQTIHQFNHQIFDFGLEIQKNSTHFESQLDLLKNFMRFIGRTVSDLMTDMTKMSEAHYHLSSTTALAVDEVTHLINNATGQTFRNVSTLDEVALEANSISADLSQKRVNLDMSKRIGTIDGKSIEGMKEIKTIEVPSYEKVLKPFKISKKVQEAGGGQVVQANINDPLIMLSLEELRFKVDETEKTLIRLNETVNEQFENTKKIINQKMDSNSVDRIISRLQNSMKKIQIEIGEIRTNESTFFPDELKTIPDNASIQSCMTSRSLQLKTQPTALTRPSTANPISFMCANAKKNYNEPKSQRRPNHKKDKNSVPVVPKINTTNKLASAFLSNPKDGF</sequence>
<evidence type="ECO:0000256" key="2">
    <source>
        <dbReference type="SAM" id="MobiDB-lite"/>
    </source>
</evidence>
<protein>
    <submittedName>
        <fullName evidence="3">Uncharacterized protein</fullName>
    </submittedName>
</protein>
<accession>A0A1J4JV27</accession>
<keyword evidence="1" id="KW-0175">Coiled coil</keyword>
<dbReference type="VEuPathDB" id="TrichDB:TRFO_30619"/>
<dbReference type="OrthoDB" id="10641997at2759"/>
<feature type="region of interest" description="Disordered" evidence="2">
    <location>
        <begin position="586"/>
        <end position="606"/>
    </location>
</feature>
<dbReference type="Proteomes" id="UP000179807">
    <property type="component" value="Unassembled WGS sequence"/>
</dbReference>
<dbReference type="EMBL" id="MLAK01000872">
    <property type="protein sequence ID" value="OHT02296.1"/>
    <property type="molecule type" value="Genomic_DNA"/>
</dbReference>
<keyword evidence="4" id="KW-1185">Reference proteome</keyword>
<feature type="coiled-coil region" evidence="1">
    <location>
        <begin position="186"/>
        <end position="235"/>
    </location>
</feature>
<comment type="caution">
    <text evidence="3">The sequence shown here is derived from an EMBL/GenBank/DDBJ whole genome shotgun (WGS) entry which is preliminary data.</text>
</comment>
<evidence type="ECO:0000313" key="4">
    <source>
        <dbReference type="Proteomes" id="UP000179807"/>
    </source>
</evidence>
<feature type="coiled-coil region" evidence="1">
    <location>
        <begin position="465"/>
        <end position="530"/>
    </location>
</feature>
<proteinExistence type="predicted"/>